<dbReference type="PROSITE" id="PS51405">
    <property type="entry name" value="HEME_HALOPEROXIDASE"/>
    <property type="match status" value="1"/>
</dbReference>
<evidence type="ECO:0000256" key="5">
    <source>
        <dbReference type="ARBA" id="ARBA00023002"/>
    </source>
</evidence>
<keyword evidence="8" id="KW-0732">Signal</keyword>
<evidence type="ECO:0000256" key="7">
    <source>
        <dbReference type="ARBA" id="ARBA00025795"/>
    </source>
</evidence>
<evidence type="ECO:0000259" key="9">
    <source>
        <dbReference type="PROSITE" id="PS51405"/>
    </source>
</evidence>
<reference evidence="10" key="1">
    <citation type="submission" date="2023-03" db="EMBL/GenBank/DDBJ databases">
        <title>Massive genome expansion in bonnet fungi (Mycena s.s.) driven by repeated elements and novel gene families across ecological guilds.</title>
        <authorList>
            <consortium name="Lawrence Berkeley National Laboratory"/>
            <person name="Harder C.B."/>
            <person name="Miyauchi S."/>
            <person name="Viragh M."/>
            <person name="Kuo A."/>
            <person name="Thoen E."/>
            <person name="Andreopoulos B."/>
            <person name="Lu D."/>
            <person name="Skrede I."/>
            <person name="Drula E."/>
            <person name="Henrissat B."/>
            <person name="Morin E."/>
            <person name="Kohler A."/>
            <person name="Barry K."/>
            <person name="LaButti K."/>
            <person name="Morin E."/>
            <person name="Salamov A."/>
            <person name="Lipzen A."/>
            <person name="Mereny Z."/>
            <person name="Hegedus B."/>
            <person name="Baldrian P."/>
            <person name="Stursova M."/>
            <person name="Weitz H."/>
            <person name="Taylor A."/>
            <person name="Grigoriev I.V."/>
            <person name="Nagy L.G."/>
            <person name="Martin F."/>
            <person name="Kauserud H."/>
        </authorList>
    </citation>
    <scope>NUCLEOTIDE SEQUENCE</scope>
    <source>
        <strain evidence="10">CBHHK002</strain>
    </source>
</reference>
<protein>
    <submittedName>
        <fullName evidence="10">Peroxidase, family 2-domain-containing protein</fullName>
    </submittedName>
</protein>
<feature type="signal peptide" evidence="8">
    <location>
        <begin position="1"/>
        <end position="21"/>
    </location>
</feature>
<feature type="domain" description="Heme haloperoxidase family profile" evidence="9">
    <location>
        <begin position="29"/>
        <end position="238"/>
    </location>
</feature>
<dbReference type="InterPro" id="IPR000028">
    <property type="entry name" value="Chloroperoxidase"/>
</dbReference>
<dbReference type="GO" id="GO:0004601">
    <property type="term" value="F:peroxidase activity"/>
    <property type="evidence" value="ECO:0007669"/>
    <property type="project" value="UniProtKB-KW"/>
</dbReference>
<dbReference type="PANTHER" id="PTHR33577:SF9">
    <property type="entry name" value="PEROXIDASE STCC"/>
    <property type="match status" value="1"/>
</dbReference>
<sequence>MQLKLSSLVITSSLFFAAATAHPKNAEPKGHEFRAPGPGDVRGPCPGLNTLANHGYLPRNGKQFTVKTLLDAGLAGFNVDPPPITVAAKFGIMTTDSPTWDRIDLDALSAHNIIEHDASISRNDFGDGTGDNTHFNETTFATLANSNPGKDYYDPVSAGEVQRARLAHSLATNPLTVNTQKEFLLRSRESALYLSIFGDPATGIASKEFVNIFFREERLPYAEGFKLPKMLITDDSLSALEQTIHNVSQWTQTQKCGPLILGDGIDFNTDTFA</sequence>
<dbReference type="EMBL" id="JARIHO010000011">
    <property type="protein sequence ID" value="KAJ7353046.1"/>
    <property type="molecule type" value="Genomic_DNA"/>
</dbReference>
<comment type="cofactor">
    <cofactor evidence="1">
        <name>heme b</name>
        <dbReference type="ChEBI" id="CHEBI:60344"/>
    </cofactor>
</comment>
<keyword evidence="3" id="KW-0349">Heme</keyword>
<dbReference type="AlphaFoldDB" id="A0AAD7AAH0"/>
<keyword evidence="11" id="KW-1185">Reference proteome</keyword>
<evidence type="ECO:0000256" key="2">
    <source>
        <dbReference type="ARBA" id="ARBA00022559"/>
    </source>
</evidence>
<comment type="similarity">
    <text evidence="7">Belongs to the chloroperoxidase family.</text>
</comment>
<comment type="caution">
    <text evidence="10">The sequence shown here is derived from an EMBL/GenBank/DDBJ whole genome shotgun (WGS) entry which is preliminary data.</text>
</comment>
<evidence type="ECO:0000256" key="3">
    <source>
        <dbReference type="ARBA" id="ARBA00022617"/>
    </source>
</evidence>
<organism evidence="10 11">
    <name type="scientific">Mycena albidolilacea</name>
    <dbReference type="NCBI Taxonomy" id="1033008"/>
    <lineage>
        <taxon>Eukaryota</taxon>
        <taxon>Fungi</taxon>
        <taxon>Dikarya</taxon>
        <taxon>Basidiomycota</taxon>
        <taxon>Agaricomycotina</taxon>
        <taxon>Agaricomycetes</taxon>
        <taxon>Agaricomycetidae</taxon>
        <taxon>Agaricales</taxon>
        <taxon>Marasmiineae</taxon>
        <taxon>Mycenaceae</taxon>
        <taxon>Mycena</taxon>
    </lineage>
</organism>
<proteinExistence type="inferred from homology"/>
<evidence type="ECO:0000313" key="11">
    <source>
        <dbReference type="Proteomes" id="UP001218218"/>
    </source>
</evidence>
<dbReference type="SUPFAM" id="SSF47571">
    <property type="entry name" value="Cloroperoxidase"/>
    <property type="match status" value="1"/>
</dbReference>
<evidence type="ECO:0000313" key="10">
    <source>
        <dbReference type="EMBL" id="KAJ7353046.1"/>
    </source>
</evidence>
<name>A0AAD7AAH0_9AGAR</name>
<dbReference type="Pfam" id="PF01328">
    <property type="entry name" value="Peroxidase_2"/>
    <property type="match status" value="1"/>
</dbReference>
<keyword evidence="5" id="KW-0560">Oxidoreductase</keyword>
<dbReference type="Gene3D" id="1.10.489.10">
    <property type="entry name" value="Chloroperoxidase-like"/>
    <property type="match status" value="1"/>
</dbReference>
<evidence type="ECO:0000256" key="1">
    <source>
        <dbReference type="ARBA" id="ARBA00001970"/>
    </source>
</evidence>
<keyword evidence="6" id="KW-0408">Iron</keyword>
<keyword evidence="2 10" id="KW-0575">Peroxidase</keyword>
<feature type="chain" id="PRO_5041962724" evidence="8">
    <location>
        <begin position="22"/>
        <end position="273"/>
    </location>
</feature>
<evidence type="ECO:0000256" key="6">
    <source>
        <dbReference type="ARBA" id="ARBA00023004"/>
    </source>
</evidence>
<gene>
    <name evidence="10" type="ORF">DFH08DRAFT_855832</name>
</gene>
<evidence type="ECO:0000256" key="4">
    <source>
        <dbReference type="ARBA" id="ARBA00022723"/>
    </source>
</evidence>
<accession>A0AAD7AAH0</accession>
<keyword evidence="4" id="KW-0479">Metal-binding</keyword>
<dbReference type="InterPro" id="IPR036851">
    <property type="entry name" value="Chloroperoxidase-like_sf"/>
</dbReference>
<dbReference type="GO" id="GO:0046872">
    <property type="term" value="F:metal ion binding"/>
    <property type="evidence" value="ECO:0007669"/>
    <property type="project" value="UniProtKB-KW"/>
</dbReference>
<dbReference type="Proteomes" id="UP001218218">
    <property type="component" value="Unassembled WGS sequence"/>
</dbReference>
<evidence type="ECO:0000256" key="8">
    <source>
        <dbReference type="SAM" id="SignalP"/>
    </source>
</evidence>
<dbReference type="PANTHER" id="PTHR33577">
    <property type="entry name" value="STERIGMATOCYSTIN BIOSYNTHESIS PEROXIDASE STCC-RELATED"/>
    <property type="match status" value="1"/>
</dbReference>